<organism evidence="9 10">
    <name type="scientific">Natronoglycomyces albus</name>
    <dbReference type="NCBI Taxonomy" id="2811108"/>
    <lineage>
        <taxon>Bacteria</taxon>
        <taxon>Bacillati</taxon>
        <taxon>Actinomycetota</taxon>
        <taxon>Actinomycetes</taxon>
        <taxon>Glycomycetales</taxon>
        <taxon>Glycomycetaceae</taxon>
        <taxon>Natronoglycomyces</taxon>
    </lineage>
</organism>
<dbReference type="Pfam" id="PF08545">
    <property type="entry name" value="ACP_syn_III"/>
    <property type="match status" value="1"/>
</dbReference>
<dbReference type="Proteomes" id="UP000662939">
    <property type="component" value="Chromosome"/>
</dbReference>
<dbReference type="EMBL" id="CP070496">
    <property type="protein sequence ID" value="QSB06884.1"/>
    <property type="molecule type" value="Genomic_DNA"/>
</dbReference>
<dbReference type="Gene3D" id="3.40.47.10">
    <property type="match status" value="2"/>
</dbReference>
<dbReference type="InterPro" id="IPR013751">
    <property type="entry name" value="ACP_syn_III_N"/>
</dbReference>
<dbReference type="GO" id="GO:0004315">
    <property type="term" value="F:3-oxoacyl-[acyl-carrier-protein] synthase activity"/>
    <property type="evidence" value="ECO:0007669"/>
    <property type="project" value="InterPro"/>
</dbReference>
<name>A0A895XNF0_9ACTN</name>
<evidence type="ECO:0000256" key="7">
    <source>
        <dbReference type="ARBA" id="ARBA00023268"/>
    </source>
</evidence>
<evidence type="ECO:0000256" key="2">
    <source>
        <dbReference type="ARBA" id="ARBA00008642"/>
    </source>
</evidence>
<keyword evidence="3" id="KW-0444">Lipid biosynthesis</keyword>
<evidence type="ECO:0000256" key="5">
    <source>
        <dbReference type="ARBA" id="ARBA00023098"/>
    </source>
</evidence>
<protein>
    <recommendedName>
        <fullName evidence="8">Beta-ketoacyl-[acyl-carrier-protein] synthase III N-terminal domain-containing protein</fullName>
    </recommendedName>
</protein>
<feature type="domain" description="Beta-ketoacyl-[acyl-carrier-protein] synthase III N-terminal" evidence="8">
    <location>
        <begin position="116"/>
        <end position="184"/>
    </location>
</feature>
<evidence type="ECO:0000256" key="6">
    <source>
        <dbReference type="ARBA" id="ARBA00023160"/>
    </source>
</evidence>
<dbReference type="GO" id="GO:0006633">
    <property type="term" value="P:fatty acid biosynthetic process"/>
    <property type="evidence" value="ECO:0007669"/>
    <property type="project" value="UniProtKB-KW"/>
</dbReference>
<sequence length="298" mass="31875">MTDISAIAYVLGEEDLSYEDIPNWEQSAQLHNMAPLPELWGWGRLRRTNRDIADLAVQTGEQSLKEAGIEAADIDSLYLCCTAFPSSLAQQRDLIDSIQSRLGLDHADVTGVTLGRCTNALVALRAATAAVAAGMSRTALVITADRITNETERFVNFAIFSDGAASCVVTEAPVAAGYTVVAAAASHDSTGDDHISAQLAIDVNDTIYRASGIDTSAIAGLSHNNIYAPIVALKERQAGFTEDQLYTDNITRIGHCFAADPLINLADRERNAAIESDGHYLLAASVPGSRVAILTRRR</sequence>
<evidence type="ECO:0000259" key="8">
    <source>
        <dbReference type="Pfam" id="PF08545"/>
    </source>
</evidence>
<keyword evidence="6" id="KW-0275">Fatty acid biosynthesis</keyword>
<keyword evidence="4" id="KW-0276">Fatty acid metabolism</keyword>
<dbReference type="PANTHER" id="PTHR43091:SF1">
    <property type="entry name" value="BETA-KETOACYL-[ACYL-CARRIER-PROTEIN] SYNTHASE III, CHLOROPLASTIC"/>
    <property type="match status" value="1"/>
</dbReference>
<comment type="similarity">
    <text evidence="2">Belongs to the thiolase-like superfamily. FabH family.</text>
</comment>
<evidence type="ECO:0000313" key="9">
    <source>
        <dbReference type="EMBL" id="QSB06884.1"/>
    </source>
</evidence>
<evidence type="ECO:0000256" key="4">
    <source>
        <dbReference type="ARBA" id="ARBA00022832"/>
    </source>
</evidence>
<gene>
    <name evidence="9" type="ORF">JQS30_08355</name>
</gene>
<proteinExistence type="inferred from homology"/>
<comment type="pathway">
    <text evidence="1">Lipid metabolism.</text>
</comment>
<dbReference type="SUPFAM" id="SSF53901">
    <property type="entry name" value="Thiolase-like"/>
    <property type="match status" value="1"/>
</dbReference>
<keyword evidence="5" id="KW-0443">Lipid metabolism</keyword>
<evidence type="ECO:0000256" key="3">
    <source>
        <dbReference type="ARBA" id="ARBA00022516"/>
    </source>
</evidence>
<reference evidence="9" key="1">
    <citation type="submission" date="2021-02" db="EMBL/GenBank/DDBJ databases">
        <title>Natronoglycomyces albus gen. nov., sp. nov, a haloalkaliphilic actinobacterium from a soda solonchak soil.</title>
        <authorList>
            <person name="Sorokin D.Y."/>
            <person name="Khijniak T.V."/>
            <person name="Zakharycheva A.P."/>
            <person name="Boueva O.V."/>
            <person name="Ariskina E.V."/>
            <person name="Hahnke R.L."/>
            <person name="Bunk B."/>
            <person name="Sproer C."/>
            <person name="Schumann P."/>
            <person name="Evtushenko L.I."/>
            <person name="Kublanov I.V."/>
        </authorList>
    </citation>
    <scope>NUCLEOTIDE SEQUENCE</scope>
    <source>
        <strain evidence="9">DSM 106290</strain>
    </source>
</reference>
<dbReference type="KEGG" id="nav:JQS30_08355"/>
<dbReference type="PANTHER" id="PTHR43091">
    <property type="entry name" value="3-OXOACYL-[ACYL-CARRIER-PROTEIN] SYNTHASE"/>
    <property type="match status" value="1"/>
</dbReference>
<dbReference type="RefSeq" id="WP_213172891.1">
    <property type="nucleotide sequence ID" value="NZ_CP070496.1"/>
</dbReference>
<dbReference type="AlphaFoldDB" id="A0A895XNF0"/>
<dbReference type="InterPro" id="IPR016039">
    <property type="entry name" value="Thiolase-like"/>
</dbReference>
<keyword evidence="7" id="KW-0511">Multifunctional enzyme</keyword>
<keyword evidence="10" id="KW-1185">Reference proteome</keyword>
<evidence type="ECO:0000256" key="1">
    <source>
        <dbReference type="ARBA" id="ARBA00005189"/>
    </source>
</evidence>
<accession>A0A895XNF0</accession>
<evidence type="ECO:0000313" key="10">
    <source>
        <dbReference type="Proteomes" id="UP000662939"/>
    </source>
</evidence>